<feature type="transmembrane region" description="Helical" evidence="1">
    <location>
        <begin position="21"/>
        <end position="39"/>
    </location>
</feature>
<gene>
    <name evidence="2" type="ORF">L207DRAFT_195425</name>
</gene>
<reference evidence="2 3" key="1">
    <citation type="submission" date="2016-04" db="EMBL/GenBank/DDBJ databases">
        <title>A degradative enzymes factory behind the ericoid mycorrhizal symbiosis.</title>
        <authorList>
            <consortium name="DOE Joint Genome Institute"/>
            <person name="Martino E."/>
            <person name="Morin E."/>
            <person name="Grelet G."/>
            <person name="Kuo A."/>
            <person name="Kohler A."/>
            <person name="Daghino S."/>
            <person name="Barry K."/>
            <person name="Choi C."/>
            <person name="Cichocki N."/>
            <person name="Clum A."/>
            <person name="Copeland A."/>
            <person name="Hainaut M."/>
            <person name="Haridas S."/>
            <person name="Labutti K."/>
            <person name="Lindquist E."/>
            <person name="Lipzen A."/>
            <person name="Khouja H.-R."/>
            <person name="Murat C."/>
            <person name="Ohm R."/>
            <person name="Olson A."/>
            <person name="Spatafora J."/>
            <person name="Veneault-Fourrey C."/>
            <person name="Henrissat B."/>
            <person name="Grigoriev I."/>
            <person name="Martin F."/>
            <person name="Perotto S."/>
        </authorList>
    </citation>
    <scope>NUCLEOTIDE SEQUENCE [LARGE SCALE GENOMIC DNA]</scope>
    <source>
        <strain evidence="2 3">F</strain>
    </source>
</reference>
<keyword evidence="1" id="KW-1133">Transmembrane helix</keyword>
<sequence length="74" mass="8514">MTRSVKEKGCRFDRDGYHMRSSQYVFSFVGFFLVVFGVSHQKECGPGFLIQELVTLSISCLGRQQDRGDIRRCC</sequence>
<dbReference type="AlphaFoldDB" id="A0A2J6QYQ1"/>
<accession>A0A2J6QYQ1</accession>
<protein>
    <submittedName>
        <fullName evidence="2">Uncharacterized protein</fullName>
    </submittedName>
</protein>
<evidence type="ECO:0000313" key="2">
    <source>
        <dbReference type="EMBL" id="PMD31390.1"/>
    </source>
</evidence>
<keyword evidence="1" id="KW-0812">Transmembrane</keyword>
<keyword evidence="1" id="KW-0472">Membrane</keyword>
<name>A0A2J6QYQ1_HYAVF</name>
<evidence type="ECO:0000313" key="3">
    <source>
        <dbReference type="Proteomes" id="UP000235786"/>
    </source>
</evidence>
<dbReference type="EMBL" id="KZ613963">
    <property type="protein sequence ID" value="PMD31390.1"/>
    <property type="molecule type" value="Genomic_DNA"/>
</dbReference>
<keyword evidence="3" id="KW-1185">Reference proteome</keyword>
<evidence type="ECO:0000256" key="1">
    <source>
        <dbReference type="SAM" id="Phobius"/>
    </source>
</evidence>
<proteinExistence type="predicted"/>
<organism evidence="2 3">
    <name type="scientific">Hyaloscypha variabilis (strain UAMH 11265 / GT02V1 / F)</name>
    <name type="common">Meliniomyces variabilis</name>
    <dbReference type="NCBI Taxonomy" id="1149755"/>
    <lineage>
        <taxon>Eukaryota</taxon>
        <taxon>Fungi</taxon>
        <taxon>Dikarya</taxon>
        <taxon>Ascomycota</taxon>
        <taxon>Pezizomycotina</taxon>
        <taxon>Leotiomycetes</taxon>
        <taxon>Helotiales</taxon>
        <taxon>Hyaloscyphaceae</taxon>
        <taxon>Hyaloscypha</taxon>
        <taxon>Hyaloscypha variabilis</taxon>
    </lineage>
</organism>
<dbReference type="Proteomes" id="UP000235786">
    <property type="component" value="Unassembled WGS sequence"/>
</dbReference>